<evidence type="ECO:0000313" key="2">
    <source>
        <dbReference type="EMBL" id="KOF83189.1"/>
    </source>
</evidence>
<sequence>MVFDQSVLESLDTFDLSDNEAWGRLPVDQMPQRFSQYRWLTMKKLKELDEHLKLTTLRTQRKVESLKSQFQEHRFKWDEERELLHEQVKQLRHLQVTAEKEADNVMSQLEDFISEQEKMVSGEEWLKEGGAEEGGEQEGVMVSEGHSGDGGGGGGSGGADVEKAMVQSLGEGGSGSGQLGVTDQEKQR</sequence>
<dbReference type="AlphaFoldDB" id="A0A0L8H263"/>
<name>A0A0L8H263_OCTBM</name>
<feature type="region of interest" description="Disordered" evidence="1">
    <location>
        <begin position="124"/>
        <end position="188"/>
    </location>
</feature>
<dbReference type="EMBL" id="KQ419550">
    <property type="protein sequence ID" value="KOF83189.1"/>
    <property type="molecule type" value="Genomic_DNA"/>
</dbReference>
<dbReference type="STRING" id="37653.A0A0L8H263"/>
<organism evidence="2">
    <name type="scientific">Octopus bimaculoides</name>
    <name type="common">California two-spotted octopus</name>
    <dbReference type="NCBI Taxonomy" id="37653"/>
    <lineage>
        <taxon>Eukaryota</taxon>
        <taxon>Metazoa</taxon>
        <taxon>Spiralia</taxon>
        <taxon>Lophotrochozoa</taxon>
        <taxon>Mollusca</taxon>
        <taxon>Cephalopoda</taxon>
        <taxon>Coleoidea</taxon>
        <taxon>Octopodiformes</taxon>
        <taxon>Octopoda</taxon>
        <taxon>Incirrata</taxon>
        <taxon>Octopodidae</taxon>
        <taxon>Octopus</taxon>
    </lineage>
</organism>
<reference evidence="2" key="1">
    <citation type="submission" date="2015-07" db="EMBL/GenBank/DDBJ databases">
        <title>MeaNS - Measles Nucleotide Surveillance Program.</title>
        <authorList>
            <person name="Tran T."/>
            <person name="Druce J."/>
        </authorList>
    </citation>
    <scope>NUCLEOTIDE SEQUENCE</scope>
    <source>
        <strain evidence="2">UCB-OBI-ISO-001</strain>
        <tissue evidence="2">Gonad</tissue>
    </source>
</reference>
<evidence type="ECO:0000256" key="1">
    <source>
        <dbReference type="SAM" id="MobiDB-lite"/>
    </source>
</evidence>
<feature type="compositionally biased region" description="Gly residues" evidence="1">
    <location>
        <begin position="148"/>
        <end position="158"/>
    </location>
</feature>
<dbReference type="PANTHER" id="PTHR37915">
    <property type="match status" value="1"/>
</dbReference>
<dbReference type="OrthoDB" id="10037468at2759"/>
<dbReference type="PANTHER" id="PTHR37915:SF3">
    <property type="match status" value="1"/>
</dbReference>
<protein>
    <submittedName>
        <fullName evidence="2">Uncharacterized protein</fullName>
    </submittedName>
</protein>
<accession>A0A0L8H263</accession>
<proteinExistence type="predicted"/>
<gene>
    <name evidence="2" type="ORF">OCBIM_22024212mg</name>
</gene>